<keyword evidence="4" id="KW-1185">Reference proteome</keyword>
<protein>
    <recommendedName>
        <fullName evidence="2">C4-type zinc-finger of DNA polymerase delta domain-containing protein</fullName>
    </recommendedName>
</protein>
<proteinExistence type="predicted"/>
<dbReference type="Proteomes" id="UP000314982">
    <property type="component" value="Unassembled WGS sequence"/>
</dbReference>
<dbReference type="InterPro" id="IPR025687">
    <property type="entry name" value="Znf-C4pol"/>
</dbReference>
<reference evidence="3" key="2">
    <citation type="submission" date="2025-08" db="UniProtKB">
        <authorList>
            <consortium name="Ensembl"/>
        </authorList>
    </citation>
    <scope>IDENTIFICATION</scope>
</reference>
<feature type="domain" description="C4-type zinc-finger of DNA polymerase delta" evidence="2">
    <location>
        <begin position="10"/>
        <end position="60"/>
    </location>
</feature>
<accession>A0A4W5K488</accession>
<reference evidence="4" key="1">
    <citation type="submission" date="2018-06" db="EMBL/GenBank/DDBJ databases">
        <title>Genome assembly of Danube salmon.</title>
        <authorList>
            <person name="Macqueen D.J."/>
            <person name="Gundappa M.K."/>
        </authorList>
    </citation>
    <scope>NUCLEOTIDE SEQUENCE [LARGE SCALE GENOMIC DNA]</scope>
</reference>
<evidence type="ECO:0000313" key="4">
    <source>
        <dbReference type="Proteomes" id="UP000314982"/>
    </source>
</evidence>
<dbReference type="Ensembl" id="ENSHHUT00000011026.1">
    <property type="protein sequence ID" value="ENSHHUP00000010687.1"/>
    <property type="gene ID" value="ENSHHUG00000006532.1"/>
</dbReference>
<evidence type="ECO:0000256" key="1">
    <source>
        <dbReference type="ARBA" id="ARBA00049244"/>
    </source>
</evidence>
<dbReference type="AlphaFoldDB" id="A0A4W5K488"/>
<evidence type="ECO:0000313" key="3">
    <source>
        <dbReference type="Ensembl" id="ENSHHUP00000010687.1"/>
    </source>
</evidence>
<comment type="catalytic activity">
    <reaction evidence="1">
        <text>DNA(n) + a 2'-deoxyribonucleoside 5'-triphosphate = DNA(n+1) + diphosphate</text>
        <dbReference type="Rhea" id="RHEA:22508"/>
        <dbReference type="Rhea" id="RHEA-COMP:17339"/>
        <dbReference type="Rhea" id="RHEA-COMP:17340"/>
        <dbReference type="ChEBI" id="CHEBI:33019"/>
        <dbReference type="ChEBI" id="CHEBI:61560"/>
        <dbReference type="ChEBI" id="CHEBI:173112"/>
        <dbReference type="EC" id="2.7.7.7"/>
    </reaction>
</comment>
<name>A0A4W5K488_9TELE</name>
<dbReference type="GO" id="GO:0003887">
    <property type="term" value="F:DNA-directed DNA polymerase activity"/>
    <property type="evidence" value="ECO:0007669"/>
    <property type="project" value="UniProtKB-EC"/>
</dbReference>
<evidence type="ECO:0000259" key="2">
    <source>
        <dbReference type="Pfam" id="PF14260"/>
    </source>
</evidence>
<dbReference type="Pfam" id="PF14260">
    <property type="entry name" value="zf-C4pol"/>
    <property type="match status" value="1"/>
</dbReference>
<reference evidence="3" key="3">
    <citation type="submission" date="2025-09" db="UniProtKB">
        <authorList>
            <consortium name="Ensembl"/>
        </authorList>
    </citation>
    <scope>IDENTIFICATION</scope>
</reference>
<sequence>IVISAVLPTAAVCDFCKKKESELYQKEIFHLSTLEERFSRLWTQCQRCQGSLHEDVLCTRYTHTHTHTHTHTQLVYRCVCLKVTLQVHR</sequence>
<organism evidence="3 4">
    <name type="scientific">Hucho hucho</name>
    <name type="common">huchen</name>
    <dbReference type="NCBI Taxonomy" id="62062"/>
    <lineage>
        <taxon>Eukaryota</taxon>
        <taxon>Metazoa</taxon>
        <taxon>Chordata</taxon>
        <taxon>Craniata</taxon>
        <taxon>Vertebrata</taxon>
        <taxon>Euteleostomi</taxon>
        <taxon>Actinopterygii</taxon>
        <taxon>Neopterygii</taxon>
        <taxon>Teleostei</taxon>
        <taxon>Protacanthopterygii</taxon>
        <taxon>Salmoniformes</taxon>
        <taxon>Salmonidae</taxon>
        <taxon>Salmoninae</taxon>
        <taxon>Hucho</taxon>
    </lineage>
</organism>
<dbReference type="STRING" id="62062.ENSHHUP00000010687"/>